<evidence type="ECO:0000313" key="10">
    <source>
        <dbReference type="Proteomes" id="UP000034581"/>
    </source>
</evidence>
<dbReference type="Pfam" id="PF01281">
    <property type="entry name" value="Ribosomal_L9_N"/>
    <property type="match status" value="1"/>
</dbReference>
<evidence type="ECO:0000256" key="3">
    <source>
        <dbReference type="ARBA" id="ARBA00022884"/>
    </source>
</evidence>
<dbReference type="Proteomes" id="UP000034581">
    <property type="component" value="Unassembled WGS sequence"/>
</dbReference>
<accession>A0A0G0BLP3</accession>
<keyword evidence="4 7" id="KW-0689">Ribosomal protein</keyword>
<dbReference type="SUPFAM" id="SSF55658">
    <property type="entry name" value="L9 N-domain-like"/>
    <property type="match status" value="1"/>
</dbReference>
<comment type="caution">
    <text evidence="9">The sequence shown here is derived from an EMBL/GenBank/DDBJ whole genome shotgun (WGS) entry which is preliminary data.</text>
</comment>
<dbReference type="NCBIfam" id="TIGR00158">
    <property type="entry name" value="L9"/>
    <property type="match status" value="1"/>
</dbReference>
<dbReference type="InterPro" id="IPR000244">
    <property type="entry name" value="Ribosomal_bL9"/>
</dbReference>
<dbReference type="PANTHER" id="PTHR21368">
    <property type="entry name" value="50S RIBOSOMAL PROTEIN L9"/>
    <property type="match status" value="1"/>
</dbReference>
<keyword evidence="3 7" id="KW-0694">RNA-binding</keyword>
<dbReference type="AlphaFoldDB" id="A0A0G0BLP3"/>
<evidence type="ECO:0000256" key="7">
    <source>
        <dbReference type="HAMAP-Rule" id="MF_00503"/>
    </source>
</evidence>
<dbReference type="GO" id="GO:0005840">
    <property type="term" value="C:ribosome"/>
    <property type="evidence" value="ECO:0007669"/>
    <property type="project" value="UniProtKB-KW"/>
</dbReference>
<dbReference type="InterPro" id="IPR009027">
    <property type="entry name" value="Ribosomal_bL9/RNase_H1_N"/>
</dbReference>
<dbReference type="GO" id="GO:0019843">
    <property type="term" value="F:rRNA binding"/>
    <property type="evidence" value="ECO:0007669"/>
    <property type="project" value="UniProtKB-UniRule"/>
</dbReference>
<gene>
    <name evidence="7" type="primary">rplI</name>
    <name evidence="9" type="ORF">UR67_C0001G0257</name>
</gene>
<evidence type="ECO:0000256" key="6">
    <source>
        <dbReference type="ARBA" id="ARBA00035292"/>
    </source>
</evidence>
<evidence type="ECO:0000259" key="8">
    <source>
        <dbReference type="PROSITE" id="PS00651"/>
    </source>
</evidence>
<keyword evidence="2 7" id="KW-0699">rRNA-binding</keyword>
<dbReference type="PROSITE" id="PS00651">
    <property type="entry name" value="RIBOSOMAL_L9"/>
    <property type="match status" value="1"/>
</dbReference>
<evidence type="ECO:0000256" key="5">
    <source>
        <dbReference type="ARBA" id="ARBA00023274"/>
    </source>
</evidence>
<comment type="similarity">
    <text evidence="1 7">Belongs to the bacterial ribosomal protein bL9 family.</text>
</comment>
<proteinExistence type="inferred from homology"/>
<dbReference type="STRING" id="1618350.UR67_C0001G0257"/>
<dbReference type="InterPro" id="IPR036791">
    <property type="entry name" value="Ribosomal_bL9_C_sf"/>
</dbReference>
<dbReference type="InterPro" id="IPR020594">
    <property type="entry name" value="Ribosomal_bL9_bac/chp"/>
</dbReference>
<dbReference type="SUPFAM" id="SSF55653">
    <property type="entry name" value="Ribosomal protein L9 C-domain"/>
    <property type="match status" value="1"/>
</dbReference>
<protein>
    <recommendedName>
        <fullName evidence="6 7">Large ribosomal subunit protein bL9</fullName>
    </recommendedName>
</protein>
<sequence>MAKKVKVLLIKQEPKLGQKGDIVEVSHGFARNYLLPQGIALLATPDVLKKFENEKTQKKEKKQEELTLLKPVLDKITSNGLEFAELTNENGQLFGSINEDTLKKNLLQKYALNIENKDIKISVKLAPDSKNIIRHLGSYKATLSFHQFPEITVDFPLDVKALKR</sequence>
<organism evidence="9 10">
    <name type="scientific">candidate division CPR3 bacterium GW2011_GWF2_35_18</name>
    <dbReference type="NCBI Taxonomy" id="1618350"/>
    <lineage>
        <taxon>Bacteria</taxon>
        <taxon>Bacteria division CPR3</taxon>
    </lineage>
</organism>
<dbReference type="Gene3D" id="3.10.430.100">
    <property type="entry name" value="Ribosomal protein L9, C-terminal domain"/>
    <property type="match status" value="1"/>
</dbReference>
<name>A0A0G0BLP3_UNCC3</name>
<dbReference type="EMBL" id="LBQB01000001">
    <property type="protein sequence ID" value="KKP70348.1"/>
    <property type="molecule type" value="Genomic_DNA"/>
</dbReference>
<reference evidence="9 10" key="1">
    <citation type="journal article" date="2015" name="Nature">
        <title>rRNA introns, odd ribosomes, and small enigmatic genomes across a large radiation of phyla.</title>
        <authorList>
            <person name="Brown C.T."/>
            <person name="Hug L.A."/>
            <person name="Thomas B.C."/>
            <person name="Sharon I."/>
            <person name="Castelle C.J."/>
            <person name="Singh A."/>
            <person name="Wilkins M.J."/>
            <person name="Williams K.H."/>
            <person name="Banfield J.F."/>
        </authorList>
    </citation>
    <scope>NUCLEOTIDE SEQUENCE [LARGE SCALE GENOMIC DNA]</scope>
</reference>
<dbReference type="InterPro" id="IPR020070">
    <property type="entry name" value="Ribosomal_bL9_N"/>
</dbReference>
<dbReference type="GO" id="GO:0003735">
    <property type="term" value="F:structural constituent of ribosome"/>
    <property type="evidence" value="ECO:0007669"/>
    <property type="project" value="InterPro"/>
</dbReference>
<comment type="function">
    <text evidence="7">Binds to the 23S rRNA.</text>
</comment>
<keyword evidence="5 7" id="KW-0687">Ribonucleoprotein</keyword>
<dbReference type="InterPro" id="IPR036935">
    <property type="entry name" value="Ribosomal_bL9_N_sf"/>
</dbReference>
<evidence type="ECO:0000313" key="9">
    <source>
        <dbReference type="EMBL" id="KKP70348.1"/>
    </source>
</evidence>
<dbReference type="GO" id="GO:1990904">
    <property type="term" value="C:ribonucleoprotein complex"/>
    <property type="evidence" value="ECO:0007669"/>
    <property type="project" value="UniProtKB-KW"/>
</dbReference>
<evidence type="ECO:0000256" key="1">
    <source>
        <dbReference type="ARBA" id="ARBA00010605"/>
    </source>
</evidence>
<evidence type="ECO:0000256" key="2">
    <source>
        <dbReference type="ARBA" id="ARBA00022730"/>
    </source>
</evidence>
<evidence type="ECO:0000256" key="4">
    <source>
        <dbReference type="ARBA" id="ARBA00022980"/>
    </source>
</evidence>
<feature type="domain" description="Ribosomal protein L9" evidence="8">
    <location>
        <begin position="17"/>
        <end position="44"/>
    </location>
</feature>
<dbReference type="HAMAP" id="MF_00503">
    <property type="entry name" value="Ribosomal_bL9"/>
    <property type="match status" value="1"/>
</dbReference>
<dbReference type="PATRIC" id="fig|1618350.3.peg.265"/>
<dbReference type="GO" id="GO:0006412">
    <property type="term" value="P:translation"/>
    <property type="evidence" value="ECO:0007669"/>
    <property type="project" value="UniProtKB-UniRule"/>
</dbReference>
<dbReference type="InterPro" id="IPR020069">
    <property type="entry name" value="Ribosomal_bL9_C"/>
</dbReference>
<dbReference type="Pfam" id="PF03948">
    <property type="entry name" value="Ribosomal_L9_C"/>
    <property type="match status" value="1"/>
</dbReference>
<dbReference type="Gene3D" id="3.40.5.10">
    <property type="entry name" value="Ribosomal protein L9, N-terminal domain"/>
    <property type="match status" value="1"/>
</dbReference>